<feature type="transmembrane region" description="Helical" evidence="1">
    <location>
        <begin position="71"/>
        <end position="93"/>
    </location>
</feature>
<keyword evidence="1" id="KW-0472">Membrane</keyword>
<evidence type="ECO:0000256" key="1">
    <source>
        <dbReference type="SAM" id="Phobius"/>
    </source>
</evidence>
<accession>A0A1Y2DGV6</accession>
<proteinExistence type="predicted"/>
<gene>
    <name evidence="2" type="ORF">BCR35DRAFT_203604</name>
</gene>
<keyword evidence="1" id="KW-0812">Transmembrane</keyword>
<comment type="caution">
    <text evidence="2">The sequence shown here is derived from an EMBL/GenBank/DDBJ whole genome shotgun (WGS) entry which is preliminary data.</text>
</comment>
<organism evidence="2 3">
    <name type="scientific">Leucosporidium creatinivorum</name>
    <dbReference type="NCBI Taxonomy" id="106004"/>
    <lineage>
        <taxon>Eukaryota</taxon>
        <taxon>Fungi</taxon>
        <taxon>Dikarya</taxon>
        <taxon>Basidiomycota</taxon>
        <taxon>Pucciniomycotina</taxon>
        <taxon>Microbotryomycetes</taxon>
        <taxon>Leucosporidiales</taxon>
        <taxon>Leucosporidium</taxon>
    </lineage>
</organism>
<sequence>METTLERPLHQSNSTIIPLLLRHLLDALAIPRQRLVQTALPLRARLLDLLLLLLIIVTLRRLRSIRMGAVFVLDHLLVLLVLLELLFLGRLGFTLGEGVLDLVDEGFALLLSGSVLLDPADGEDLHEGRSASRFGGEAESAPWLVTTGDKTHRLGDGNAVVKAAISVD</sequence>
<name>A0A1Y2DGV6_9BASI</name>
<protein>
    <submittedName>
        <fullName evidence="2">Uncharacterized protein</fullName>
    </submittedName>
</protein>
<dbReference type="Proteomes" id="UP000193467">
    <property type="component" value="Unassembled WGS sequence"/>
</dbReference>
<evidence type="ECO:0000313" key="3">
    <source>
        <dbReference type="Proteomes" id="UP000193467"/>
    </source>
</evidence>
<dbReference type="AlphaFoldDB" id="A0A1Y2DGV6"/>
<keyword evidence="1" id="KW-1133">Transmembrane helix</keyword>
<dbReference type="InParanoid" id="A0A1Y2DGV6"/>
<reference evidence="2 3" key="1">
    <citation type="submission" date="2016-07" db="EMBL/GenBank/DDBJ databases">
        <title>Pervasive Adenine N6-methylation of Active Genes in Fungi.</title>
        <authorList>
            <consortium name="DOE Joint Genome Institute"/>
            <person name="Mondo S.J."/>
            <person name="Dannebaum R.O."/>
            <person name="Kuo R.C."/>
            <person name="Labutti K."/>
            <person name="Haridas S."/>
            <person name="Kuo A."/>
            <person name="Salamov A."/>
            <person name="Ahrendt S.R."/>
            <person name="Lipzen A."/>
            <person name="Sullivan W."/>
            <person name="Andreopoulos W.B."/>
            <person name="Clum A."/>
            <person name="Lindquist E."/>
            <person name="Daum C."/>
            <person name="Ramamoorthy G.K."/>
            <person name="Gryganskyi A."/>
            <person name="Culley D."/>
            <person name="Magnuson J.K."/>
            <person name="James T.Y."/>
            <person name="O'Malley M.A."/>
            <person name="Stajich J.E."/>
            <person name="Spatafora J.W."/>
            <person name="Visel A."/>
            <person name="Grigoriev I.V."/>
        </authorList>
    </citation>
    <scope>NUCLEOTIDE SEQUENCE [LARGE SCALE GENOMIC DNA]</scope>
    <source>
        <strain evidence="2 3">62-1032</strain>
    </source>
</reference>
<keyword evidence="3" id="KW-1185">Reference proteome</keyword>
<evidence type="ECO:0000313" key="2">
    <source>
        <dbReference type="EMBL" id="ORY58356.1"/>
    </source>
</evidence>
<dbReference type="EMBL" id="MCGR01000079">
    <property type="protein sequence ID" value="ORY58356.1"/>
    <property type="molecule type" value="Genomic_DNA"/>
</dbReference>